<dbReference type="InterPro" id="IPR057558">
    <property type="entry name" value="Swc3_dom"/>
</dbReference>
<dbReference type="EMBL" id="JAPQKT010000008">
    <property type="protein sequence ID" value="KAJ5222518.1"/>
    <property type="molecule type" value="Genomic_DNA"/>
</dbReference>
<feature type="compositionally biased region" description="Polar residues" evidence="1">
    <location>
        <begin position="77"/>
        <end position="86"/>
    </location>
</feature>
<proteinExistence type="predicted"/>
<dbReference type="GeneID" id="81386843"/>
<dbReference type="PANTHER" id="PTHR28108">
    <property type="entry name" value="SWR1-COMPLEX PROTEIN 3"/>
    <property type="match status" value="1"/>
</dbReference>
<keyword evidence="4" id="KW-1185">Reference proteome</keyword>
<dbReference type="GO" id="GO:0000812">
    <property type="term" value="C:Swr1 complex"/>
    <property type="evidence" value="ECO:0007669"/>
    <property type="project" value="InterPro"/>
</dbReference>
<protein>
    <recommendedName>
        <fullName evidence="2">SWR1-complex protein 3 domain-containing protein</fullName>
    </recommendedName>
</protein>
<dbReference type="OrthoDB" id="5338195at2759"/>
<dbReference type="Pfam" id="PF24707">
    <property type="entry name" value="Swc3"/>
    <property type="match status" value="1"/>
</dbReference>
<feature type="region of interest" description="Disordered" evidence="1">
    <location>
        <begin position="1"/>
        <end position="86"/>
    </location>
</feature>
<comment type="caution">
    <text evidence="3">The sequence shown here is derived from an EMBL/GenBank/DDBJ whole genome shotgun (WGS) entry which is preliminary data.</text>
</comment>
<feature type="region of interest" description="Disordered" evidence="1">
    <location>
        <begin position="122"/>
        <end position="145"/>
    </location>
</feature>
<name>A0A9W9NPL6_PENCI</name>
<reference evidence="3" key="2">
    <citation type="journal article" date="2023" name="IMA Fungus">
        <title>Comparative genomic study of the Penicillium genus elucidates a diverse pangenome and 15 lateral gene transfer events.</title>
        <authorList>
            <person name="Petersen C."/>
            <person name="Sorensen T."/>
            <person name="Nielsen M.R."/>
            <person name="Sondergaard T.E."/>
            <person name="Sorensen J.L."/>
            <person name="Fitzpatrick D.A."/>
            <person name="Frisvad J.C."/>
            <person name="Nielsen K.L."/>
        </authorList>
    </citation>
    <scope>NUCLEOTIDE SEQUENCE</scope>
    <source>
        <strain evidence="3">IBT 23319</strain>
    </source>
</reference>
<evidence type="ECO:0000313" key="3">
    <source>
        <dbReference type="EMBL" id="KAJ5222518.1"/>
    </source>
</evidence>
<evidence type="ECO:0000259" key="2">
    <source>
        <dbReference type="Pfam" id="PF24707"/>
    </source>
</evidence>
<dbReference type="AlphaFoldDB" id="A0A9W9NPL6"/>
<accession>A0A9W9NPL6</accession>
<evidence type="ECO:0000313" key="4">
    <source>
        <dbReference type="Proteomes" id="UP001147733"/>
    </source>
</evidence>
<reference evidence="3" key="1">
    <citation type="submission" date="2022-11" db="EMBL/GenBank/DDBJ databases">
        <authorList>
            <person name="Petersen C."/>
        </authorList>
    </citation>
    <scope>NUCLEOTIDE SEQUENCE</scope>
    <source>
        <strain evidence="3">IBT 23319</strain>
    </source>
</reference>
<feature type="compositionally biased region" description="Pro residues" evidence="1">
    <location>
        <begin position="48"/>
        <end position="60"/>
    </location>
</feature>
<evidence type="ECO:0000256" key="1">
    <source>
        <dbReference type="SAM" id="MobiDB-lite"/>
    </source>
</evidence>
<dbReference type="GO" id="GO:0140849">
    <property type="term" value="F:ATP-dependent H2AZ histone chaperone activity"/>
    <property type="evidence" value="ECO:0007669"/>
    <property type="project" value="InterPro"/>
</dbReference>
<feature type="domain" description="SWR1-complex protein 3" evidence="2">
    <location>
        <begin position="70"/>
        <end position="132"/>
    </location>
</feature>
<organism evidence="3 4">
    <name type="scientific">Penicillium citrinum</name>
    <dbReference type="NCBI Taxonomy" id="5077"/>
    <lineage>
        <taxon>Eukaryota</taxon>
        <taxon>Fungi</taxon>
        <taxon>Dikarya</taxon>
        <taxon>Ascomycota</taxon>
        <taxon>Pezizomycotina</taxon>
        <taxon>Eurotiomycetes</taxon>
        <taxon>Eurotiomycetidae</taxon>
        <taxon>Eurotiales</taxon>
        <taxon>Aspergillaceae</taxon>
        <taxon>Penicillium</taxon>
    </lineage>
</organism>
<dbReference type="Proteomes" id="UP001147733">
    <property type="component" value="Unassembled WGS sequence"/>
</dbReference>
<dbReference type="RefSeq" id="XP_056497441.1">
    <property type="nucleotide sequence ID" value="XM_056647676.1"/>
</dbReference>
<feature type="compositionally biased region" description="Basic and acidic residues" evidence="1">
    <location>
        <begin position="16"/>
        <end position="27"/>
    </location>
</feature>
<dbReference type="InterPro" id="IPR037651">
    <property type="entry name" value="Swc3"/>
</dbReference>
<gene>
    <name evidence="3" type="ORF">N7469_008758</name>
</gene>
<dbReference type="PANTHER" id="PTHR28108:SF1">
    <property type="entry name" value="SWR1-COMPLEX PROTEIN 3"/>
    <property type="match status" value="1"/>
</dbReference>
<sequence>MGLFQWLRSASSPPRAGREPAAKRRVSEAVTATPQSQKKKKKEKAPTPRAPTPPPEPVEAPLPSKLKDGDGIPVTRVHQSATLSENEYQSIAESAVLLASLERSKKKWLSEGILVRYYTKPKKTKREQIEKNNPPKGIYDEDWTL</sequence>